<organism evidence="1 2">
    <name type="scientific">Mucor plumbeus</name>
    <dbReference type="NCBI Taxonomy" id="97098"/>
    <lineage>
        <taxon>Eukaryota</taxon>
        <taxon>Fungi</taxon>
        <taxon>Fungi incertae sedis</taxon>
        <taxon>Mucoromycota</taxon>
        <taxon>Mucoromycotina</taxon>
        <taxon>Mucoromycetes</taxon>
        <taxon>Mucorales</taxon>
        <taxon>Mucorineae</taxon>
        <taxon>Mucoraceae</taxon>
        <taxon>Mucor</taxon>
    </lineage>
</organism>
<dbReference type="SUPFAM" id="SSF56219">
    <property type="entry name" value="DNase I-like"/>
    <property type="match status" value="1"/>
</dbReference>
<evidence type="ECO:0008006" key="3">
    <source>
        <dbReference type="Google" id="ProtNLM"/>
    </source>
</evidence>
<dbReference type="EMBL" id="JAEPRC010001395">
    <property type="protein sequence ID" value="KAG2189596.1"/>
    <property type="molecule type" value="Genomic_DNA"/>
</dbReference>
<protein>
    <recommendedName>
        <fullName evidence="3">Endonuclease/exonuclease/phosphatase domain-containing protein</fullName>
    </recommendedName>
</protein>
<dbReference type="AlphaFoldDB" id="A0A8H7QC00"/>
<feature type="non-terminal residue" evidence="1">
    <location>
        <position position="124"/>
    </location>
</feature>
<name>A0A8H7QC00_9FUNG</name>
<dbReference type="Proteomes" id="UP000650833">
    <property type="component" value="Unassembled WGS sequence"/>
</dbReference>
<dbReference type="OrthoDB" id="2289333at2759"/>
<dbReference type="InterPro" id="IPR036691">
    <property type="entry name" value="Endo/exonu/phosph_ase_sf"/>
</dbReference>
<gene>
    <name evidence="1" type="ORF">INT46_008738</name>
</gene>
<comment type="caution">
    <text evidence="1">The sequence shown here is derived from an EMBL/GenBank/DDBJ whole genome shotgun (WGS) entry which is preliminary data.</text>
</comment>
<evidence type="ECO:0000313" key="1">
    <source>
        <dbReference type="EMBL" id="KAG2189596.1"/>
    </source>
</evidence>
<dbReference type="Gene3D" id="3.60.10.10">
    <property type="entry name" value="Endonuclease/exonuclease/phosphatase"/>
    <property type="match status" value="1"/>
</dbReference>
<reference evidence="1" key="1">
    <citation type="submission" date="2020-12" db="EMBL/GenBank/DDBJ databases">
        <title>Metabolic potential, ecology and presence of endohyphal bacteria is reflected in genomic diversity of Mucoromycotina.</title>
        <authorList>
            <person name="Muszewska A."/>
            <person name="Okrasinska A."/>
            <person name="Steczkiewicz K."/>
            <person name="Drgas O."/>
            <person name="Orlowska M."/>
            <person name="Perlinska-Lenart U."/>
            <person name="Aleksandrzak-Piekarczyk T."/>
            <person name="Szatraj K."/>
            <person name="Zielenkiewicz U."/>
            <person name="Pilsyk S."/>
            <person name="Malc E."/>
            <person name="Mieczkowski P."/>
            <person name="Kruszewska J.S."/>
            <person name="Biernat P."/>
            <person name="Pawlowska J."/>
        </authorList>
    </citation>
    <scope>NUCLEOTIDE SEQUENCE</scope>
    <source>
        <strain evidence="1">CBS 226.32</strain>
    </source>
</reference>
<evidence type="ECO:0000313" key="2">
    <source>
        <dbReference type="Proteomes" id="UP000650833"/>
    </source>
</evidence>
<keyword evidence="2" id="KW-1185">Reference proteome</keyword>
<proteinExistence type="predicted"/>
<sequence>MQSNPTTFKEFSSYLRSSSLQLDILCLQEVSQFRSQSTLTEAQIRSFSFAFPNCSLVVSKHCAIICLNSRFSLVDTEVLLDERCIVASVMDTQSNVLCKVANIYGPAQSSDRPSFLSQFLSLSI</sequence>
<accession>A0A8H7QC00</accession>